<dbReference type="OrthoDB" id="1751144at2759"/>
<dbReference type="RefSeq" id="XP_021275277.1">
    <property type="nucleotide sequence ID" value="XM_021419602.1"/>
</dbReference>
<gene>
    <name evidence="3" type="primary">LOC110410032</name>
</gene>
<dbReference type="AlphaFoldDB" id="A0A6J0ZKI2"/>
<evidence type="ECO:0000313" key="3">
    <source>
        <dbReference type="RefSeq" id="XP_021275277.1"/>
    </source>
</evidence>
<feature type="region of interest" description="Disordered" evidence="1">
    <location>
        <begin position="1"/>
        <end position="21"/>
    </location>
</feature>
<proteinExistence type="predicted"/>
<keyword evidence="2" id="KW-1185">Reference proteome</keyword>
<name>A0A6J0ZKI2_9ROSI</name>
<organism evidence="2 3">
    <name type="scientific">Herrania umbratica</name>
    <dbReference type="NCBI Taxonomy" id="108875"/>
    <lineage>
        <taxon>Eukaryota</taxon>
        <taxon>Viridiplantae</taxon>
        <taxon>Streptophyta</taxon>
        <taxon>Embryophyta</taxon>
        <taxon>Tracheophyta</taxon>
        <taxon>Spermatophyta</taxon>
        <taxon>Magnoliopsida</taxon>
        <taxon>eudicotyledons</taxon>
        <taxon>Gunneridae</taxon>
        <taxon>Pentapetalae</taxon>
        <taxon>rosids</taxon>
        <taxon>malvids</taxon>
        <taxon>Malvales</taxon>
        <taxon>Malvaceae</taxon>
        <taxon>Byttnerioideae</taxon>
        <taxon>Herrania</taxon>
    </lineage>
</organism>
<evidence type="ECO:0000256" key="1">
    <source>
        <dbReference type="SAM" id="MobiDB-lite"/>
    </source>
</evidence>
<accession>A0A6J0ZKI2</accession>
<protein>
    <submittedName>
        <fullName evidence="3">G2/mitotic-specific cyclin-1-like</fullName>
    </submittedName>
</protein>
<reference evidence="3" key="1">
    <citation type="submission" date="2025-08" db="UniProtKB">
        <authorList>
            <consortium name="RefSeq"/>
        </authorList>
    </citation>
    <scope>IDENTIFICATION</scope>
    <source>
        <tissue evidence="3">Leaf</tissue>
    </source>
</reference>
<evidence type="ECO:0000313" key="2">
    <source>
        <dbReference type="Proteomes" id="UP000504621"/>
    </source>
</evidence>
<sequence>MDHISDENNHPNFVKPTNFQEGGAVMGSRKFGQEIRHNRRALSVINQNLVGARAYPCVVNKRGLSERNENFENNQLDPVHRPITRLQRQFGVTQIAAQRVVSLSLTLLEGLAFVL</sequence>
<dbReference type="GeneID" id="110410032"/>
<dbReference type="Proteomes" id="UP000504621">
    <property type="component" value="Unplaced"/>
</dbReference>